<keyword evidence="5 13" id="KW-0489">Methyltransferase</keyword>
<reference evidence="15 16" key="1">
    <citation type="submission" date="2010-05" db="EMBL/GenBank/DDBJ databases">
        <title>Complete sequence of Thermincola sp. JR.</title>
        <authorList>
            <consortium name="US DOE Joint Genome Institute"/>
            <person name="Lucas S."/>
            <person name="Copeland A."/>
            <person name="Lapidus A."/>
            <person name="Cheng J.-F."/>
            <person name="Bruce D."/>
            <person name="Goodwin L."/>
            <person name="Pitluck S."/>
            <person name="Chertkov O."/>
            <person name="Detter J.C."/>
            <person name="Han C."/>
            <person name="Tapia R."/>
            <person name="Land M."/>
            <person name="Hauser L."/>
            <person name="Kyrpides N."/>
            <person name="Mikhailova N."/>
            <person name="Hazen T.C."/>
            <person name="Woyke T."/>
        </authorList>
    </citation>
    <scope>NUCLEOTIDE SEQUENCE [LARGE SCALE GENOMIC DNA]</scope>
    <source>
        <strain evidence="15 16">JR</strain>
    </source>
</reference>
<keyword evidence="2 13" id="KW-0004">4Fe-4S</keyword>
<evidence type="ECO:0000256" key="1">
    <source>
        <dbReference type="ARBA" id="ARBA00004496"/>
    </source>
</evidence>
<dbReference type="GO" id="GO:0019843">
    <property type="term" value="F:rRNA binding"/>
    <property type="evidence" value="ECO:0007669"/>
    <property type="project" value="UniProtKB-UniRule"/>
</dbReference>
<dbReference type="FunFam" id="3.20.20.70:FF:000014">
    <property type="entry name" value="Probable dual-specificity RNA methyltransferase RlmN"/>
    <property type="match status" value="1"/>
</dbReference>
<dbReference type="AlphaFoldDB" id="D5X7S2"/>
<comment type="similarity">
    <text evidence="13">Belongs to the radical SAM superfamily. RlmN family.</text>
</comment>
<dbReference type="Gene3D" id="1.10.150.530">
    <property type="match status" value="1"/>
</dbReference>
<evidence type="ECO:0000313" key="15">
    <source>
        <dbReference type="EMBL" id="ADG82642.1"/>
    </source>
</evidence>
<dbReference type="InterPro" id="IPR004383">
    <property type="entry name" value="rRNA_lsu_MTrfase_RlmN/Cfr"/>
</dbReference>
<keyword evidence="3 13" id="KW-0963">Cytoplasm</keyword>
<name>D5X7S2_THEPJ</name>
<dbReference type="GO" id="GO:0046872">
    <property type="term" value="F:metal ion binding"/>
    <property type="evidence" value="ECO:0007669"/>
    <property type="project" value="UniProtKB-KW"/>
</dbReference>
<dbReference type="InterPro" id="IPR027492">
    <property type="entry name" value="RNA_MTrfase_RlmN"/>
</dbReference>
<dbReference type="CDD" id="cd01335">
    <property type="entry name" value="Radical_SAM"/>
    <property type="match status" value="1"/>
</dbReference>
<dbReference type="SUPFAM" id="SSF102114">
    <property type="entry name" value="Radical SAM enzymes"/>
    <property type="match status" value="1"/>
</dbReference>
<dbReference type="EC" id="2.1.1.192" evidence="13"/>
<dbReference type="PANTHER" id="PTHR30544:SF5">
    <property type="entry name" value="RADICAL SAM CORE DOMAIN-CONTAINING PROTEIN"/>
    <property type="match status" value="1"/>
</dbReference>
<keyword evidence="10 13" id="KW-0408">Iron</keyword>
<dbReference type="RefSeq" id="WP_013120654.1">
    <property type="nucleotide sequence ID" value="NC_014152.1"/>
</dbReference>
<dbReference type="GO" id="GO:0051539">
    <property type="term" value="F:4 iron, 4 sulfur cluster binding"/>
    <property type="evidence" value="ECO:0007669"/>
    <property type="project" value="UniProtKB-UniRule"/>
</dbReference>
<dbReference type="KEGG" id="tjr:TherJR_1793"/>
<evidence type="ECO:0000256" key="11">
    <source>
        <dbReference type="ARBA" id="ARBA00023014"/>
    </source>
</evidence>
<dbReference type="NCBIfam" id="TIGR00048">
    <property type="entry name" value="rRNA_mod_RlmN"/>
    <property type="match status" value="1"/>
</dbReference>
<comment type="cofactor">
    <cofactor evidence="13">
        <name>[4Fe-4S] cluster</name>
        <dbReference type="ChEBI" id="CHEBI:49883"/>
    </cofactor>
    <text evidence="13">Binds 1 [4Fe-4S] cluster. The cluster is coordinated with 3 cysteines and an exchangeable S-adenosyl-L-methionine.</text>
</comment>
<proteinExistence type="inferred from homology"/>
<dbReference type="Pfam" id="PF04055">
    <property type="entry name" value="Radical_SAM"/>
    <property type="match status" value="1"/>
</dbReference>
<feature type="active site" description="Proton acceptor" evidence="13">
    <location>
        <position position="93"/>
    </location>
</feature>
<dbReference type="InterPro" id="IPR048641">
    <property type="entry name" value="RlmN_N"/>
</dbReference>
<feature type="binding site" evidence="13">
    <location>
        <position position="192"/>
    </location>
    <ligand>
        <name>S-adenosyl-L-methionine</name>
        <dbReference type="ChEBI" id="CHEBI:59789"/>
    </ligand>
</feature>
<comment type="function">
    <text evidence="13">Specifically methylates position 2 of adenine 2503 in 23S rRNA and position 2 of adenine 37 in tRNAs.</text>
</comment>
<keyword evidence="11 13" id="KW-0411">Iron-sulfur</keyword>
<dbReference type="SFLD" id="SFLDG01062">
    <property type="entry name" value="methyltransferase_(Class_A)"/>
    <property type="match status" value="1"/>
</dbReference>
<dbReference type="GO" id="GO:0030488">
    <property type="term" value="P:tRNA methylation"/>
    <property type="evidence" value="ECO:0007669"/>
    <property type="project" value="UniProtKB-UniRule"/>
</dbReference>
<evidence type="ECO:0000256" key="12">
    <source>
        <dbReference type="ARBA" id="ARBA00023157"/>
    </source>
</evidence>
<keyword evidence="8 13" id="KW-0819">tRNA processing</keyword>
<dbReference type="PANTHER" id="PTHR30544">
    <property type="entry name" value="23S RRNA METHYLTRANSFERASE"/>
    <property type="match status" value="1"/>
</dbReference>
<comment type="catalytic activity">
    <reaction evidence="13">
        <text>adenosine(37) in tRNA + 2 reduced [2Fe-2S]-[ferredoxin] + 2 S-adenosyl-L-methionine = 2-methyladenosine(37) in tRNA + 5'-deoxyadenosine + L-methionine + 2 oxidized [2Fe-2S]-[ferredoxin] + S-adenosyl-L-homocysteine</text>
        <dbReference type="Rhea" id="RHEA:43332"/>
        <dbReference type="Rhea" id="RHEA-COMP:10000"/>
        <dbReference type="Rhea" id="RHEA-COMP:10001"/>
        <dbReference type="Rhea" id="RHEA-COMP:10162"/>
        <dbReference type="Rhea" id="RHEA-COMP:10485"/>
        <dbReference type="ChEBI" id="CHEBI:17319"/>
        <dbReference type="ChEBI" id="CHEBI:33737"/>
        <dbReference type="ChEBI" id="CHEBI:33738"/>
        <dbReference type="ChEBI" id="CHEBI:57844"/>
        <dbReference type="ChEBI" id="CHEBI:57856"/>
        <dbReference type="ChEBI" id="CHEBI:59789"/>
        <dbReference type="ChEBI" id="CHEBI:74411"/>
        <dbReference type="ChEBI" id="CHEBI:74497"/>
        <dbReference type="EC" id="2.1.1.192"/>
    </reaction>
</comment>
<feature type="binding site" evidence="13">
    <location>
        <position position="113"/>
    </location>
    <ligand>
        <name>[4Fe-4S] cluster</name>
        <dbReference type="ChEBI" id="CHEBI:49883"/>
        <note>4Fe-4S-S-AdoMet</note>
    </ligand>
</feature>
<dbReference type="PROSITE" id="PS51918">
    <property type="entry name" value="RADICAL_SAM"/>
    <property type="match status" value="1"/>
</dbReference>
<feature type="binding site" evidence="13">
    <location>
        <begin position="160"/>
        <end position="161"/>
    </location>
    <ligand>
        <name>S-adenosyl-L-methionine</name>
        <dbReference type="ChEBI" id="CHEBI:59789"/>
    </ligand>
</feature>
<dbReference type="SMART" id="SM00729">
    <property type="entry name" value="Elp3"/>
    <property type="match status" value="1"/>
</dbReference>
<dbReference type="InterPro" id="IPR040072">
    <property type="entry name" value="Methyltransferase_A"/>
</dbReference>
<dbReference type="GO" id="GO:0002935">
    <property type="term" value="F:tRNA (adenine(37)-C2)-methyltransferase activity"/>
    <property type="evidence" value="ECO:0007669"/>
    <property type="project" value="UniProtKB-UniRule"/>
</dbReference>
<dbReference type="eggNOG" id="COG0820">
    <property type="taxonomic scope" value="Bacteria"/>
</dbReference>
<dbReference type="InterPro" id="IPR007197">
    <property type="entry name" value="rSAM"/>
</dbReference>
<comment type="catalytic activity">
    <reaction evidence="13">
        <text>adenosine(2503) in 23S rRNA + 2 reduced [2Fe-2S]-[ferredoxin] + 2 S-adenosyl-L-methionine = 2-methyladenosine(2503) in 23S rRNA + 5'-deoxyadenosine + L-methionine + 2 oxidized [2Fe-2S]-[ferredoxin] + S-adenosyl-L-homocysteine</text>
        <dbReference type="Rhea" id="RHEA:42916"/>
        <dbReference type="Rhea" id="RHEA-COMP:10000"/>
        <dbReference type="Rhea" id="RHEA-COMP:10001"/>
        <dbReference type="Rhea" id="RHEA-COMP:10152"/>
        <dbReference type="Rhea" id="RHEA-COMP:10282"/>
        <dbReference type="ChEBI" id="CHEBI:17319"/>
        <dbReference type="ChEBI" id="CHEBI:33737"/>
        <dbReference type="ChEBI" id="CHEBI:33738"/>
        <dbReference type="ChEBI" id="CHEBI:57844"/>
        <dbReference type="ChEBI" id="CHEBI:57856"/>
        <dbReference type="ChEBI" id="CHEBI:59789"/>
        <dbReference type="ChEBI" id="CHEBI:74411"/>
        <dbReference type="ChEBI" id="CHEBI:74497"/>
        <dbReference type="EC" id="2.1.1.192"/>
    </reaction>
</comment>
<dbReference type="EMBL" id="CP002028">
    <property type="protein sequence ID" value="ADG82642.1"/>
    <property type="molecule type" value="Genomic_DNA"/>
</dbReference>
<keyword evidence="4 13" id="KW-0698">rRNA processing</keyword>
<feature type="binding site" evidence="13">
    <location>
        <position position="120"/>
    </location>
    <ligand>
        <name>[4Fe-4S] cluster</name>
        <dbReference type="ChEBI" id="CHEBI:49883"/>
        <note>4Fe-4S-S-AdoMet</note>
    </ligand>
</feature>
<evidence type="ECO:0000256" key="2">
    <source>
        <dbReference type="ARBA" id="ARBA00022485"/>
    </source>
</evidence>
<feature type="active site" description="S-methylcysteine intermediate" evidence="13">
    <location>
        <position position="334"/>
    </location>
</feature>
<protein>
    <recommendedName>
        <fullName evidence="13">Probable dual-specificity RNA methyltransferase RlmN</fullName>
        <ecNumber evidence="13">2.1.1.192</ecNumber>
    </recommendedName>
    <alternativeName>
        <fullName evidence="13">23S rRNA (adenine(2503)-C(2))-methyltransferase</fullName>
    </alternativeName>
    <alternativeName>
        <fullName evidence="13">23S rRNA m2A2503 methyltransferase</fullName>
    </alternativeName>
    <alternativeName>
        <fullName evidence="13">Ribosomal RNA large subunit methyltransferase N</fullName>
    </alternativeName>
    <alternativeName>
        <fullName evidence="13">tRNA (adenine(37)-C(2))-methyltransferase</fullName>
    </alternativeName>
    <alternativeName>
        <fullName evidence="13">tRNA m2A37 methyltransferase</fullName>
    </alternativeName>
</protein>
<evidence type="ECO:0000256" key="9">
    <source>
        <dbReference type="ARBA" id="ARBA00022723"/>
    </source>
</evidence>
<evidence type="ECO:0000256" key="7">
    <source>
        <dbReference type="ARBA" id="ARBA00022691"/>
    </source>
</evidence>
<dbReference type="SFLD" id="SFLDS00029">
    <property type="entry name" value="Radical_SAM"/>
    <property type="match status" value="1"/>
</dbReference>
<dbReference type="STRING" id="635013.TherJR_1793"/>
<comment type="miscellaneous">
    <text evidence="13">Reaction proceeds by a ping-pong mechanism involving intermediate methylation of a conserved cysteine residue.</text>
</comment>
<sequence>MSALTNLKDLSLEELTAFLIELGEKPFRAKQIADWVFKKGVAEIADMTNLPLSLRERLSKTAYIGRLEIMKEQQSRDGTTKYLFELADGNTVETVFLKHNYGNSVCVSTQVGCKMGCLFCASTIGGFYRNLSPGEIYDQVLRIEQDKKKRVSSVVIMGSGEPLDNYEAVLKFIRLITAPYALNVGMRHITLSTCGLVPQIYKLAEEKLALTLSVSLHAPNNELRNKLMPVNRKYPLEELIPACHEYIKKTGRRITFEYTLIKDVNDSQGHAEELARLIKGMLCHVNLIPVNPVAERRWYRPSTETVKRFQTILERNRVPATVRREMGTDIDAACGQLRRKYNLALETGGKKDGFLD</sequence>
<dbReference type="InterPro" id="IPR006638">
    <property type="entry name" value="Elp3/MiaA/NifB-like_rSAM"/>
</dbReference>
<evidence type="ECO:0000259" key="14">
    <source>
        <dbReference type="PROSITE" id="PS51918"/>
    </source>
</evidence>
<dbReference type="HAMAP" id="MF_01849">
    <property type="entry name" value="RNA_methyltr_RlmN"/>
    <property type="match status" value="1"/>
</dbReference>
<dbReference type="InterPro" id="IPR013785">
    <property type="entry name" value="Aldolase_TIM"/>
</dbReference>
<keyword evidence="7 13" id="KW-0949">S-adenosyl-L-methionine</keyword>
<feature type="binding site" evidence="13">
    <location>
        <position position="291"/>
    </location>
    <ligand>
        <name>S-adenosyl-L-methionine</name>
        <dbReference type="ChEBI" id="CHEBI:59789"/>
    </ligand>
</feature>
<evidence type="ECO:0000256" key="6">
    <source>
        <dbReference type="ARBA" id="ARBA00022679"/>
    </source>
</evidence>
<comment type="caution">
    <text evidence="13">Lacks conserved residue(s) required for the propagation of feature annotation.</text>
</comment>
<dbReference type="GO" id="GO:0005737">
    <property type="term" value="C:cytoplasm"/>
    <property type="evidence" value="ECO:0007669"/>
    <property type="project" value="UniProtKB-SubCell"/>
</dbReference>
<dbReference type="HOGENOM" id="CLU_029101_0_1_9"/>
<dbReference type="GO" id="GO:0000049">
    <property type="term" value="F:tRNA binding"/>
    <property type="evidence" value="ECO:0007669"/>
    <property type="project" value="UniProtKB-UniRule"/>
</dbReference>
<evidence type="ECO:0000256" key="3">
    <source>
        <dbReference type="ARBA" id="ARBA00022490"/>
    </source>
</evidence>
<dbReference type="GO" id="GO:0070475">
    <property type="term" value="P:rRNA base methylation"/>
    <property type="evidence" value="ECO:0007669"/>
    <property type="project" value="UniProtKB-UniRule"/>
</dbReference>
<dbReference type="Pfam" id="PF21016">
    <property type="entry name" value="RlmN_N"/>
    <property type="match status" value="1"/>
</dbReference>
<evidence type="ECO:0000313" key="16">
    <source>
        <dbReference type="Proteomes" id="UP000002377"/>
    </source>
</evidence>
<evidence type="ECO:0000256" key="8">
    <source>
        <dbReference type="ARBA" id="ARBA00022694"/>
    </source>
</evidence>
<keyword evidence="12 13" id="KW-1015">Disulfide bond</keyword>
<accession>D5X7S2</accession>
<evidence type="ECO:0000256" key="13">
    <source>
        <dbReference type="HAMAP-Rule" id="MF_01849"/>
    </source>
</evidence>
<evidence type="ECO:0000256" key="5">
    <source>
        <dbReference type="ARBA" id="ARBA00022603"/>
    </source>
</evidence>
<feature type="binding site" evidence="13">
    <location>
        <begin position="215"/>
        <end position="217"/>
    </location>
    <ligand>
        <name>S-adenosyl-L-methionine</name>
        <dbReference type="ChEBI" id="CHEBI:59789"/>
    </ligand>
</feature>
<gene>
    <name evidence="13" type="primary">rlmN</name>
    <name evidence="15" type="ordered locus">TherJR_1793</name>
</gene>
<keyword evidence="9 13" id="KW-0479">Metal-binding</keyword>
<keyword evidence="16" id="KW-1185">Reference proteome</keyword>
<dbReference type="Gene3D" id="3.20.20.70">
    <property type="entry name" value="Aldolase class I"/>
    <property type="match status" value="1"/>
</dbReference>
<dbReference type="OrthoDB" id="9793973at2"/>
<dbReference type="InterPro" id="IPR058240">
    <property type="entry name" value="rSAM_sf"/>
</dbReference>
<evidence type="ECO:0000256" key="4">
    <source>
        <dbReference type="ARBA" id="ARBA00022552"/>
    </source>
</evidence>
<evidence type="ECO:0000256" key="10">
    <source>
        <dbReference type="ARBA" id="ARBA00023004"/>
    </source>
</evidence>
<feature type="domain" description="Radical SAM core" evidence="14">
    <location>
        <begin position="99"/>
        <end position="329"/>
    </location>
</feature>
<dbReference type="PIRSF" id="PIRSF006004">
    <property type="entry name" value="CHP00048"/>
    <property type="match status" value="1"/>
</dbReference>
<dbReference type="SFLD" id="SFLDF00275">
    <property type="entry name" value="adenosine_C2_methyltransferase"/>
    <property type="match status" value="1"/>
</dbReference>
<dbReference type="Proteomes" id="UP000002377">
    <property type="component" value="Chromosome"/>
</dbReference>
<comment type="subcellular location">
    <subcellularLocation>
        <location evidence="1 13">Cytoplasm</location>
    </subcellularLocation>
</comment>
<dbReference type="GO" id="GO:0070040">
    <property type="term" value="F:rRNA (adenine(2503)-C2-)-methyltransferase activity"/>
    <property type="evidence" value="ECO:0007669"/>
    <property type="project" value="UniProtKB-UniRule"/>
</dbReference>
<keyword evidence="6 13" id="KW-0808">Transferase</keyword>
<feature type="binding site" evidence="13">
    <location>
        <position position="117"/>
    </location>
    <ligand>
        <name>[4Fe-4S] cluster</name>
        <dbReference type="ChEBI" id="CHEBI:49883"/>
        <note>4Fe-4S-S-AdoMet</note>
    </ligand>
</feature>
<organism evidence="15 16">
    <name type="scientific">Thermincola potens (strain JR)</name>
    <dbReference type="NCBI Taxonomy" id="635013"/>
    <lineage>
        <taxon>Bacteria</taxon>
        <taxon>Bacillati</taxon>
        <taxon>Bacillota</taxon>
        <taxon>Clostridia</taxon>
        <taxon>Eubacteriales</taxon>
        <taxon>Thermincolaceae</taxon>
        <taxon>Thermincola</taxon>
    </lineage>
</organism>